<feature type="domain" description="SusD-like N-terminal" evidence="7">
    <location>
        <begin position="96"/>
        <end position="224"/>
    </location>
</feature>
<evidence type="ECO:0000313" key="9">
    <source>
        <dbReference type="Proteomes" id="UP000199577"/>
    </source>
</evidence>
<name>A0A1I1EVB9_9SPHI</name>
<dbReference type="Pfam" id="PF07980">
    <property type="entry name" value="SusD_RagB"/>
    <property type="match status" value="1"/>
</dbReference>
<accession>A0A1I1EVB9</accession>
<dbReference type="AlphaFoldDB" id="A0A1I1EVB9"/>
<dbReference type="Proteomes" id="UP000199577">
    <property type="component" value="Unassembled WGS sequence"/>
</dbReference>
<sequence length="634" mass="73223">MKNISIRFWAFFTACSVSCQSYLDIVPDDIPTIENAFTMRVSAERFLFTCYSYMPLHSSLTGNPGFTAGDEFWLHNNYTTPGWEIARGGQNVVNPYLNFWQGTEGAKDLYQGIRDCNIFLENVGNVPDLPEFERNRWIAEVKFLKAYYHFWLVQMYGPIPIKRENLPVFAGIDEVKVKRDPVDECFAYIVQLLDEASLPNHLPDRIQDEASELGRITRLIALSFKAQVLATAASPFFNGNADYNNFVDHDGVQLFNPTFDPQKWVLAETACRDAIALAETTGRRLYYYNQSALQYDIPDSLRIQMNIRNAVTQRWNDEIIWGNTNSRAVAIQSQAHARGLDPAMVASARAAGNLAVPLKIVETFYTHNGVPINEDHTWNYANRYTLRSGGSADRYYIREGYTTAALNFDREPRFYASLGFDGGIWYGQGRYTRDQAFFYVQAKQGQPSSTKSNATHNVTGYWPKKLVYYTNEVTTITNYSQTNYAWPVIRLADLYLLYAEVLNEVHGAIPECYYWLDLVRERAGLDGVVESWANFSTHPDKPLSQEGLRDIIRRERLIELAFEGIRYWDLRRWKMAVTEFNQPITGWDISQRTTEGYYRVNHIFNRQFSHRDYLWPIRENELLANKNTVQNPGW</sequence>
<dbReference type="SUPFAM" id="SSF48452">
    <property type="entry name" value="TPR-like"/>
    <property type="match status" value="1"/>
</dbReference>
<dbReference type="OrthoDB" id="608091at2"/>
<reference evidence="8 9" key="1">
    <citation type="submission" date="2016-10" db="EMBL/GenBank/DDBJ databases">
        <authorList>
            <person name="de Groot N.N."/>
        </authorList>
    </citation>
    <scope>NUCLEOTIDE SEQUENCE [LARGE SCALE GENOMIC DNA]</scope>
    <source>
        <strain evidence="8 9">DSM 22900</strain>
    </source>
</reference>
<comment type="similarity">
    <text evidence="2">Belongs to the SusD family.</text>
</comment>
<protein>
    <submittedName>
        <fullName evidence="8">Starch-binding associating with outer membrane</fullName>
    </submittedName>
</protein>
<keyword evidence="5" id="KW-0998">Cell outer membrane</keyword>
<dbReference type="GO" id="GO:0009279">
    <property type="term" value="C:cell outer membrane"/>
    <property type="evidence" value="ECO:0007669"/>
    <property type="project" value="UniProtKB-SubCell"/>
</dbReference>
<evidence type="ECO:0000256" key="2">
    <source>
        <dbReference type="ARBA" id="ARBA00006275"/>
    </source>
</evidence>
<gene>
    <name evidence="8" type="ORF">SAMN05421747_10223</name>
</gene>
<dbReference type="Gene3D" id="1.25.40.390">
    <property type="match status" value="1"/>
</dbReference>
<organism evidence="8 9">
    <name type="scientific">Parapedobacter composti</name>
    <dbReference type="NCBI Taxonomy" id="623281"/>
    <lineage>
        <taxon>Bacteria</taxon>
        <taxon>Pseudomonadati</taxon>
        <taxon>Bacteroidota</taxon>
        <taxon>Sphingobacteriia</taxon>
        <taxon>Sphingobacteriales</taxon>
        <taxon>Sphingobacteriaceae</taxon>
        <taxon>Parapedobacter</taxon>
    </lineage>
</organism>
<keyword evidence="3" id="KW-0732">Signal</keyword>
<dbReference type="EMBL" id="FOLL01000002">
    <property type="protein sequence ID" value="SFB90632.1"/>
    <property type="molecule type" value="Genomic_DNA"/>
</dbReference>
<evidence type="ECO:0000256" key="4">
    <source>
        <dbReference type="ARBA" id="ARBA00023136"/>
    </source>
</evidence>
<dbReference type="InterPro" id="IPR011990">
    <property type="entry name" value="TPR-like_helical_dom_sf"/>
</dbReference>
<dbReference type="STRING" id="623281.SAMN05421747_10223"/>
<evidence type="ECO:0000259" key="7">
    <source>
        <dbReference type="Pfam" id="PF14322"/>
    </source>
</evidence>
<dbReference type="InterPro" id="IPR033985">
    <property type="entry name" value="SusD-like_N"/>
</dbReference>
<evidence type="ECO:0000259" key="6">
    <source>
        <dbReference type="Pfam" id="PF07980"/>
    </source>
</evidence>
<dbReference type="InterPro" id="IPR012944">
    <property type="entry name" value="SusD_RagB_dom"/>
</dbReference>
<comment type="subcellular location">
    <subcellularLocation>
        <location evidence="1">Cell outer membrane</location>
    </subcellularLocation>
</comment>
<evidence type="ECO:0000256" key="1">
    <source>
        <dbReference type="ARBA" id="ARBA00004442"/>
    </source>
</evidence>
<dbReference type="Pfam" id="PF14322">
    <property type="entry name" value="SusD-like_3"/>
    <property type="match status" value="1"/>
</dbReference>
<proteinExistence type="inferred from homology"/>
<evidence type="ECO:0000313" key="8">
    <source>
        <dbReference type="EMBL" id="SFB90632.1"/>
    </source>
</evidence>
<evidence type="ECO:0000256" key="3">
    <source>
        <dbReference type="ARBA" id="ARBA00022729"/>
    </source>
</evidence>
<evidence type="ECO:0000256" key="5">
    <source>
        <dbReference type="ARBA" id="ARBA00023237"/>
    </source>
</evidence>
<keyword evidence="9" id="KW-1185">Reference proteome</keyword>
<keyword evidence="4" id="KW-0472">Membrane</keyword>
<feature type="domain" description="RagB/SusD" evidence="6">
    <location>
        <begin position="318"/>
        <end position="634"/>
    </location>
</feature>
<dbReference type="RefSeq" id="WP_090971090.1">
    <property type="nucleotide sequence ID" value="NZ_FOLL01000002.1"/>
</dbReference>